<reference evidence="2" key="1">
    <citation type="journal article" date="2019" name="Int. J. Syst. Evol. Microbiol.">
        <title>The Global Catalogue of Microorganisms (GCM) 10K type strain sequencing project: providing services to taxonomists for standard genome sequencing and annotation.</title>
        <authorList>
            <consortium name="The Broad Institute Genomics Platform"/>
            <consortium name="The Broad Institute Genome Sequencing Center for Infectious Disease"/>
            <person name="Wu L."/>
            <person name="Ma J."/>
        </authorList>
    </citation>
    <scope>NUCLEOTIDE SEQUENCE [LARGE SCALE GENOMIC DNA]</scope>
    <source>
        <strain evidence="2">CCUG 63287</strain>
    </source>
</reference>
<proteinExistence type="predicted"/>
<protein>
    <submittedName>
        <fullName evidence="1">Uncharacterized protein</fullName>
    </submittedName>
</protein>
<gene>
    <name evidence="1" type="ORF">ACFO26_01575</name>
</gene>
<dbReference type="EMBL" id="JBHSGD010000001">
    <property type="protein sequence ID" value="MFC4651599.1"/>
    <property type="molecule type" value="Genomic_DNA"/>
</dbReference>
<evidence type="ECO:0000313" key="1">
    <source>
        <dbReference type="EMBL" id="MFC4651599.1"/>
    </source>
</evidence>
<sequence>MYKKDFTEWQLSKDFDMEKLRNLFNQSLPFAHHGYESRVHASNRLFWLVIESAERNGLVGRKGLNSIRREMSMEELLFDILMVATPIPLISTDTDYYFSEPPQYSASMKPALILGIPGRIGDRTELVWVRDNIDNPTKMICRLLLGDLQQDMFEIPIVKNDEGVFELSFKDRE</sequence>
<evidence type="ECO:0000313" key="2">
    <source>
        <dbReference type="Proteomes" id="UP001595987"/>
    </source>
</evidence>
<dbReference type="RefSeq" id="WP_213534122.1">
    <property type="nucleotide sequence ID" value="NZ_BOVQ01000003.1"/>
</dbReference>
<keyword evidence="2" id="KW-1185">Reference proteome</keyword>
<name>A0ABV9JAA8_9LACT</name>
<accession>A0ABV9JAA8</accession>
<comment type="caution">
    <text evidence="1">The sequence shown here is derived from an EMBL/GenBank/DDBJ whole genome shotgun (WGS) entry which is preliminary data.</text>
</comment>
<organism evidence="1 2">
    <name type="scientific">Lactococcus nasutitermitis</name>
    <dbReference type="NCBI Taxonomy" id="1652957"/>
    <lineage>
        <taxon>Bacteria</taxon>
        <taxon>Bacillati</taxon>
        <taxon>Bacillota</taxon>
        <taxon>Bacilli</taxon>
        <taxon>Lactobacillales</taxon>
        <taxon>Streptococcaceae</taxon>
        <taxon>Lactococcus</taxon>
    </lineage>
</organism>
<dbReference type="Proteomes" id="UP001595987">
    <property type="component" value="Unassembled WGS sequence"/>
</dbReference>